<dbReference type="InterPro" id="IPR036812">
    <property type="entry name" value="NAD(P)_OxRdtase_dom_sf"/>
</dbReference>
<dbReference type="InParanoid" id="B8LZ46"/>
<dbReference type="Gene3D" id="3.20.20.100">
    <property type="entry name" value="NADP-dependent oxidoreductase domain"/>
    <property type="match status" value="1"/>
</dbReference>
<dbReference type="OMA" id="CREEREM"/>
<evidence type="ECO:0000256" key="3">
    <source>
        <dbReference type="ARBA" id="ARBA00038157"/>
    </source>
</evidence>
<dbReference type="InterPro" id="IPR023210">
    <property type="entry name" value="NADP_OxRdtase_dom"/>
</dbReference>
<keyword evidence="1" id="KW-0521">NADP</keyword>
<name>B8LZ46_TALSN</name>
<dbReference type="Pfam" id="PF00248">
    <property type="entry name" value="Aldo_ket_red"/>
    <property type="match status" value="1"/>
</dbReference>
<evidence type="ECO:0000259" key="4">
    <source>
        <dbReference type="Pfam" id="PF00248"/>
    </source>
</evidence>
<sequence length="211" mass="24031">MFIKTQCSSWVDGSPKSRARLYREKCAASKDFVNQGGLPRKALFSAVDASLRRLGVEYIDLLQIHSFDYNTPVEEIMEPLHDLVNSDKVRYIGASSVWTYQFAMMQFCAEKNGWTKFISMQNHYNLLCREEREMKKFCNETGVGLIPWAPPCRGYIARPVSSPQPSDRTAVELKMGRILSVGQTETDHAIINRVEEIVQKKGWKMSTVALA</sequence>
<dbReference type="GeneID" id="8105201"/>
<proteinExistence type="inferred from homology"/>
<dbReference type="AlphaFoldDB" id="B8LZ46"/>
<gene>
    <name evidence="5" type="ORF">TSTA_083230</name>
</gene>
<accession>B8LZ46</accession>
<evidence type="ECO:0000256" key="2">
    <source>
        <dbReference type="ARBA" id="ARBA00023002"/>
    </source>
</evidence>
<reference evidence="6" key="1">
    <citation type="journal article" date="2015" name="Genome Announc.">
        <title>Genome sequence of the AIDS-associated pathogen Penicillium marneffei (ATCC18224) and its near taxonomic relative Talaromyces stipitatus (ATCC10500).</title>
        <authorList>
            <person name="Nierman W.C."/>
            <person name="Fedorova-Abrams N.D."/>
            <person name="Andrianopoulos A."/>
        </authorList>
    </citation>
    <scope>NUCLEOTIDE SEQUENCE [LARGE SCALE GENOMIC DNA]</scope>
    <source>
        <strain evidence="6">ATCC 10500 / CBS 375.48 / QM 6759 / NRRL 1006</strain>
    </source>
</reference>
<dbReference type="VEuPathDB" id="FungiDB:TSTA_083230"/>
<evidence type="ECO:0000313" key="6">
    <source>
        <dbReference type="Proteomes" id="UP000001745"/>
    </source>
</evidence>
<dbReference type="SUPFAM" id="SSF51430">
    <property type="entry name" value="NAD(P)-linked oxidoreductase"/>
    <property type="match status" value="1"/>
</dbReference>
<dbReference type="eggNOG" id="KOG1575">
    <property type="taxonomic scope" value="Eukaryota"/>
</dbReference>
<dbReference type="PhylomeDB" id="B8LZ46"/>
<dbReference type="Proteomes" id="UP000001745">
    <property type="component" value="Unassembled WGS sequence"/>
</dbReference>
<feature type="domain" description="NADP-dependent oxidoreductase" evidence="4">
    <location>
        <begin position="34"/>
        <end position="211"/>
    </location>
</feature>
<dbReference type="HOGENOM" id="CLU_023205_2_0_1"/>
<dbReference type="OrthoDB" id="48988at2759"/>
<dbReference type="GO" id="GO:0016491">
    <property type="term" value="F:oxidoreductase activity"/>
    <property type="evidence" value="ECO:0007669"/>
    <property type="project" value="UniProtKB-KW"/>
</dbReference>
<dbReference type="STRING" id="441959.B8LZ46"/>
<dbReference type="InterPro" id="IPR050523">
    <property type="entry name" value="AKR_Detox_Biosynth"/>
</dbReference>
<evidence type="ECO:0000256" key="1">
    <source>
        <dbReference type="ARBA" id="ARBA00022857"/>
    </source>
</evidence>
<comment type="similarity">
    <text evidence="3">Belongs to the aldo/keto reductase family. Aldo/keto reductase 2 subfamily.</text>
</comment>
<protein>
    <submittedName>
        <fullName evidence="5">Aldo/keto reductase, putative</fullName>
    </submittedName>
</protein>
<keyword evidence="6" id="KW-1185">Reference proteome</keyword>
<organism evidence="5 6">
    <name type="scientific">Talaromyces stipitatus (strain ATCC 10500 / CBS 375.48 / QM 6759 / NRRL 1006)</name>
    <name type="common">Penicillium stipitatum</name>
    <dbReference type="NCBI Taxonomy" id="441959"/>
    <lineage>
        <taxon>Eukaryota</taxon>
        <taxon>Fungi</taxon>
        <taxon>Dikarya</taxon>
        <taxon>Ascomycota</taxon>
        <taxon>Pezizomycotina</taxon>
        <taxon>Eurotiomycetes</taxon>
        <taxon>Eurotiomycetidae</taxon>
        <taxon>Eurotiales</taxon>
        <taxon>Trichocomaceae</taxon>
        <taxon>Talaromyces</taxon>
        <taxon>Talaromyces sect. Talaromyces</taxon>
    </lineage>
</organism>
<evidence type="ECO:0000313" key="5">
    <source>
        <dbReference type="EMBL" id="EED21090.1"/>
    </source>
</evidence>
<keyword evidence="2" id="KW-0560">Oxidoreductase</keyword>
<dbReference type="PANTHER" id="PTHR43364:SF9">
    <property type="entry name" value="OXIDOREDUCTASE"/>
    <property type="match status" value="1"/>
</dbReference>
<dbReference type="PANTHER" id="PTHR43364">
    <property type="entry name" value="NADH-SPECIFIC METHYLGLYOXAL REDUCTASE-RELATED"/>
    <property type="match status" value="1"/>
</dbReference>
<dbReference type="RefSeq" id="XP_002478053.1">
    <property type="nucleotide sequence ID" value="XM_002478008.1"/>
</dbReference>
<dbReference type="EMBL" id="EQ962653">
    <property type="protein sequence ID" value="EED21090.1"/>
    <property type="molecule type" value="Genomic_DNA"/>
</dbReference>